<dbReference type="Proteomes" id="UP000030664">
    <property type="component" value="Unassembled WGS sequence"/>
</dbReference>
<dbReference type="eggNOG" id="COG0508">
    <property type="taxonomic scope" value="Bacteria"/>
</dbReference>
<protein>
    <recommendedName>
        <fullName evidence="6">Dihydrolipoamide acetyltransferase component of pyruvate dehydrogenase complex</fullName>
        <ecNumber evidence="6">2.3.1.-</ecNumber>
    </recommendedName>
</protein>
<dbReference type="InterPro" id="IPR001078">
    <property type="entry name" value="2-oxoacid_DH_actylTfrase"/>
</dbReference>
<proteinExistence type="inferred from homology"/>
<dbReference type="InterPro" id="IPR014276">
    <property type="entry name" value="2-oxoglutarate_DH_E2"/>
</dbReference>
<dbReference type="InterPro" id="IPR004167">
    <property type="entry name" value="PSBD"/>
</dbReference>
<dbReference type="InterPro" id="IPR011053">
    <property type="entry name" value="Single_hybrid_motif"/>
</dbReference>
<evidence type="ECO:0000256" key="1">
    <source>
        <dbReference type="ARBA" id="ARBA00001938"/>
    </source>
</evidence>
<dbReference type="Pfam" id="PF00198">
    <property type="entry name" value="2-oxoacid_dh"/>
    <property type="match status" value="1"/>
</dbReference>
<name>A0A0B0DDK9_9MICC</name>
<dbReference type="GO" id="GO:0005737">
    <property type="term" value="C:cytoplasm"/>
    <property type="evidence" value="ECO:0007669"/>
    <property type="project" value="TreeGrafter"/>
</dbReference>
<dbReference type="InterPro" id="IPR023213">
    <property type="entry name" value="CAT-like_dom_sf"/>
</dbReference>
<feature type="region of interest" description="Disordered" evidence="7">
    <location>
        <begin position="207"/>
        <end position="399"/>
    </location>
</feature>
<evidence type="ECO:0000259" key="9">
    <source>
        <dbReference type="PROSITE" id="PS51826"/>
    </source>
</evidence>
<dbReference type="STRING" id="223184.AS25_03225"/>
<dbReference type="SUPFAM" id="SSF47005">
    <property type="entry name" value="Peripheral subunit-binding domain of 2-oxo acid dehydrogenase complex"/>
    <property type="match status" value="1"/>
</dbReference>
<dbReference type="InterPro" id="IPR000089">
    <property type="entry name" value="Biotin_lipoyl"/>
</dbReference>
<evidence type="ECO:0000259" key="8">
    <source>
        <dbReference type="PROSITE" id="PS50968"/>
    </source>
</evidence>
<evidence type="ECO:0000313" key="10">
    <source>
        <dbReference type="EMBL" id="KHE74845.1"/>
    </source>
</evidence>
<feature type="domain" description="Lipoyl-binding" evidence="8">
    <location>
        <begin position="2"/>
        <end position="77"/>
    </location>
</feature>
<dbReference type="Pfam" id="PF00364">
    <property type="entry name" value="Biotin_lipoyl"/>
    <property type="match status" value="2"/>
</dbReference>
<dbReference type="NCBIfam" id="TIGR02927">
    <property type="entry name" value="SucB_Actino"/>
    <property type="match status" value="1"/>
</dbReference>
<dbReference type="AlphaFoldDB" id="A0A0B0DDK9"/>
<dbReference type="SUPFAM" id="SSF51230">
    <property type="entry name" value="Single hybrid motif"/>
    <property type="match status" value="2"/>
</dbReference>
<dbReference type="EMBL" id="JROM01000016">
    <property type="protein sequence ID" value="KHE74845.1"/>
    <property type="molecule type" value="Genomic_DNA"/>
</dbReference>
<dbReference type="PROSITE" id="PS50968">
    <property type="entry name" value="BIOTINYL_LIPOYL"/>
    <property type="match status" value="2"/>
</dbReference>
<evidence type="ECO:0000256" key="2">
    <source>
        <dbReference type="ARBA" id="ARBA00007317"/>
    </source>
</evidence>
<dbReference type="InterPro" id="IPR003016">
    <property type="entry name" value="2-oxoA_DH_lipoyl-BS"/>
</dbReference>
<dbReference type="CDD" id="cd06849">
    <property type="entry name" value="lipoyl_domain"/>
    <property type="match status" value="2"/>
</dbReference>
<comment type="similarity">
    <text evidence="2 6">Belongs to the 2-oxoacid dehydrogenase family.</text>
</comment>
<organism evidence="10 11">
    <name type="scientific">Kocuria marina</name>
    <dbReference type="NCBI Taxonomy" id="223184"/>
    <lineage>
        <taxon>Bacteria</taxon>
        <taxon>Bacillati</taxon>
        <taxon>Actinomycetota</taxon>
        <taxon>Actinomycetes</taxon>
        <taxon>Micrococcales</taxon>
        <taxon>Micrococcaceae</taxon>
        <taxon>Kocuria</taxon>
    </lineage>
</organism>
<dbReference type="InterPro" id="IPR036625">
    <property type="entry name" value="E3-bd_dom_sf"/>
</dbReference>
<dbReference type="PROSITE" id="PS51826">
    <property type="entry name" value="PSBD"/>
    <property type="match status" value="1"/>
</dbReference>
<feature type="compositionally biased region" description="Low complexity" evidence="7">
    <location>
        <begin position="293"/>
        <end position="309"/>
    </location>
</feature>
<dbReference type="Gene3D" id="3.30.559.10">
    <property type="entry name" value="Chloramphenicol acetyltransferase-like domain"/>
    <property type="match status" value="1"/>
</dbReference>
<accession>A0A0B0DDK9</accession>
<evidence type="ECO:0000256" key="5">
    <source>
        <dbReference type="ARBA" id="ARBA00023315"/>
    </source>
</evidence>
<dbReference type="Pfam" id="PF02817">
    <property type="entry name" value="E3_binding"/>
    <property type="match status" value="1"/>
</dbReference>
<dbReference type="PANTHER" id="PTHR43178">
    <property type="entry name" value="DIHYDROLIPOAMIDE ACETYLTRANSFERASE COMPONENT OF PYRUVATE DEHYDROGENASE COMPLEX"/>
    <property type="match status" value="1"/>
</dbReference>
<feature type="compositionally biased region" description="Basic and acidic residues" evidence="7">
    <location>
        <begin position="389"/>
        <end position="399"/>
    </location>
</feature>
<feature type="compositionally biased region" description="Acidic residues" evidence="7">
    <location>
        <begin position="242"/>
        <end position="263"/>
    </location>
</feature>
<evidence type="ECO:0000313" key="11">
    <source>
        <dbReference type="Proteomes" id="UP000030664"/>
    </source>
</evidence>
<sequence>MSETVNLPALGESVTEGTVTRWLKQVGDEVAVDEPLLEVSTDKVDTEVPSPVAGVVEKILVEEDEDVEVGAPLVVVGDGSGSGSDDSSDDSSDASAEEVEDAATEADSGENTEQAAETETEQAPKADTKQSSGNSVEVTLPALGESVTEGTVTRWLKEVGEQIEVDEPLLEVSTDKVDTEVPSPVAGTLLEIKVQEDEDAEVGQVLAIVGDESAAGSGDSDSDSDSDNGSSDESGETKAEQIEDAATEAEQVEDAATEADSGENTEQAAEAKAPQKSSGSEEKSAPAKQSEPAASSDSGAKSSDSGAKDVPGYVTPLVRKLAREKGVDLSTITGTGVGGRIRKQDVLAAAEEAAKQSEAPQVQDTGANMAPAVSRQGSEAQPASAPAPDAKRGTTEKAPRIRMTIAKRMRESLDVSAQLTQVTEVDMTRVAQLRQKAKDQFQKREGAKLTFMPFFAKAVAEALQAHPVLNATFKEESKEIVYNASEDIAIAVDTPRGLLVPVVKNAGDLNLGGLAKQIAEVGAAAKDGSISPDQLTGGTFTITNIGSFGALFDTPIINQPQVAILGTGTIVKRPMVLTDADGNDTIAIRHMCYLSLTYDHRLVDGADAGRFLGTLKKRLEAGQFESEVGL</sequence>
<gene>
    <name evidence="10" type="ORF">AS25_03225</name>
</gene>
<dbReference type="PANTHER" id="PTHR43178:SF5">
    <property type="entry name" value="LIPOAMIDE ACYLTRANSFERASE COMPONENT OF BRANCHED-CHAIN ALPHA-KETO ACID DEHYDROGENASE COMPLEX, MITOCHONDRIAL"/>
    <property type="match status" value="1"/>
</dbReference>
<dbReference type="SUPFAM" id="SSF52777">
    <property type="entry name" value="CoA-dependent acyltransferases"/>
    <property type="match status" value="1"/>
</dbReference>
<dbReference type="PROSITE" id="PS00189">
    <property type="entry name" value="LIPOYL"/>
    <property type="match status" value="2"/>
</dbReference>
<dbReference type="Gene3D" id="2.40.50.100">
    <property type="match status" value="2"/>
</dbReference>
<dbReference type="GO" id="GO:0031405">
    <property type="term" value="F:lipoic acid binding"/>
    <property type="evidence" value="ECO:0007669"/>
    <property type="project" value="TreeGrafter"/>
</dbReference>
<feature type="domain" description="Lipoyl-binding" evidence="8">
    <location>
        <begin position="135"/>
        <end position="210"/>
    </location>
</feature>
<comment type="caution">
    <text evidence="10">The sequence shown here is derived from an EMBL/GenBank/DDBJ whole genome shotgun (WGS) entry which is preliminary data.</text>
</comment>
<feature type="compositionally biased region" description="Acidic residues" evidence="7">
    <location>
        <begin position="86"/>
        <end position="120"/>
    </location>
</feature>
<dbReference type="GO" id="GO:0016407">
    <property type="term" value="F:acetyltransferase activity"/>
    <property type="evidence" value="ECO:0007669"/>
    <property type="project" value="TreeGrafter"/>
</dbReference>
<reference evidence="10 11" key="1">
    <citation type="submission" date="2014-09" db="EMBL/GenBank/DDBJ databases">
        <title>High-quality draft genome sequence of Kocuria marina SO9-6, an actinobacterium isolated from a copper mine.</title>
        <authorList>
            <person name="Castro D.B."/>
            <person name="Pereira L.B."/>
            <person name="Silva M.V."/>
            <person name="Silva B.P."/>
            <person name="Zanardi B.R."/>
            <person name="Carlos C."/>
            <person name="Belgini D.R."/>
            <person name="Limache E.G."/>
            <person name="Lacerda G.V."/>
            <person name="Nery M.B."/>
            <person name="Gomes M.B."/>
            <person name="Souza S."/>
            <person name="Silva T.M."/>
            <person name="Rodrigues V.D."/>
            <person name="Paulino L.C."/>
            <person name="Vicentini R."/>
            <person name="Ferraz L.F."/>
            <person name="Ottoboni L.M."/>
        </authorList>
    </citation>
    <scope>NUCLEOTIDE SEQUENCE [LARGE SCALE GENOMIC DNA]</scope>
    <source>
        <strain evidence="10 11">SO9-6</strain>
    </source>
</reference>
<evidence type="ECO:0000256" key="4">
    <source>
        <dbReference type="ARBA" id="ARBA00022823"/>
    </source>
</evidence>
<feature type="compositionally biased region" description="Low complexity" evidence="7">
    <location>
        <begin position="210"/>
        <end position="219"/>
    </location>
</feature>
<feature type="region of interest" description="Disordered" evidence="7">
    <location>
        <begin position="69"/>
        <end position="150"/>
    </location>
</feature>
<evidence type="ECO:0000256" key="6">
    <source>
        <dbReference type="RuleBase" id="RU003423"/>
    </source>
</evidence>
<keyword evidence="3 6" id="KW-0808">Transferase</keyword>
<keyword evidence="5 6" id="KW-0012">Acyltransferase</keyword>
<dbReference type="InterPro" id="IPR050743">
    <property type="entry name" value="2-oxoacid_DH_E2_comp"/>
</dbReference>
<dbReference type="RefSeq" id="WP_035961361.1">
    <property type="nucleotide sequence ID" value="NZ_JROM01000016.1"/>
</dbReference>
<keyword evidence="4 6" id="KW-0450">Lipoyl</keyword>
<evidence type="ECO:0000256" key="3">
    <source>
        <dbReference type="ARBA" id="ARBA00022679"/>
    </source>
</evidence>
<dbReference type="FunFam" id="3.30.559.10:FF:000007">
    <property type="entry name" value="Dihydrolipoamide acetyltransferase component of pyruvate dehydrogenase complex"/>
    <property type="match status" value="1"/>
</dbReference>
<comment type="cofactor">
    <cofactor evidence="1 6">
        <name>(R)-lipoate</name>
        <dbReference type="ChEBI" id="CHEBI:83088"/>
    </cofactor>
</comment>
<dbReference type="Gene3D" id="4.10.320.10">
    <property type="entry name" value="E3-binding domain"/>
    <property type="match status" value="1"/>
</dbReference>
<feature type="domain" description="Peripheral subunit-binding (PSBD)" evidence="9">
    <location>
        <begin position="313"/>
        <end position="350"/>
    </location>
</feature>
<dbReference type="EC" id="2.3.1.-" evidence="6"/>
<evidence type="ECO:0000256" key="7">
    <source>
        <dbReference type="SAM" id="MobiDB-lite"/>
    </source>
</evidence>